<name>B4RGA2_PHEZH</name>
<keyword evidence="4" id="KW-1185">Reference proteome</keyword>
<dbReference type="eggNOG" id="COG3794">
    <property type="taxonomic scope" value="Bacteria"/>
</dbReference>
<dbReference type="Proteomes" id="UP000001868">
    <property type="component" value="Chromosome"/>
</dbReference>
<dbReference type="AlphaFoldDB" id="B4RGA2"/>
<dbReference type="PROSITE" id="PS50933">
    <property type="entry name" value="CHRD"/>
    <property type="match status" value="1"/>
</dbReference>
<protein>
    <recommendedName>
        <fullName evidence="2">CHRD domain-containing protein</fullName>
    </recommendedName>
</protein>
<dbReference type="HOGENOM" id="CLU_107551_2_0_5"/>
<reference evidence="3 4" key="1">
    <citation type="journal article" date="2008" name="BMC Genomics">
        <title>Complete genome of Phenylobacterium zucineum - a novel facultative intracellular bacterium isolated from human erythroleukemia cell line K562.</title>
        <authorList>
            <person name="Luo Y."/>
            <person name="Xu X."/>
            <person name="Ding Z."/>
            <person name="Liu Z."/>
            <person name="Zhang B."/>
            <person name="Yan Z."/>
            <person name="Sun J."/>
            <person name="Hu S."/>
            <person name="Hu X."/>
        </authorList>
    </citation>
    <scope>NUCLEOTIDE SEQUENCE [LARGE SCALE GENOMIC DNA]</scope>
    <source>
        <strain evidence="3 4">HLK1</strain>
    </source>
</reference>
<evidence type="ECO:0000256" key="1">
    <source>
        <dbReference type="SAM" id="SignalP"/>
    </source>
</evidence>
<keyword evidence="1" id="KW-0732">Signal</keyword>
<evidence type="ECO:0000259" key="2">
    <source>
        <dbReference type="PROSITE" id="PS50933"/>
    </source>
</evidence>
<dbReference type="KEGG" id="pzu:PHZ_c0812"/>
<sequence length="147" mass="14763">MLFRYTPALMVAAAVGLFALAAYAQTPKAPALGAHLTGAAEKPKPGDPDGAGHATVRIDAAQSQVCYELSVEKIAPATAAHIHKGGPDAAGPPVVPLTAPGADGKSKGCATADAAVAKDIQQNPGGYYVNVHNAEFPAGAVRGQLTR</sequence>
<dbReference type="STRING" id="450851.PHZ_c0812"/>
<feature type="chain" id="PRO_5002825441" description="CHRD domain-containing protein" evidence="1">
    <location>
        <begin position="25"/>
        <end position="147"/>
    </location>
</feature>
<dbReference type="InterPro" id="IPR010895">
    <property type="entry name" value="CHRD"/>
</dbReference>
<dbReference type="EMBL" id="CP000747">
    <property type="protein sequence ID" value="ACG77226.1"/>
    <property type="molecule type" value="Genomic_DNA"/>
</dbReference>
<gene>
    <name evidence="3" type="ordered locus">PHZ_c0812</name>
</gene>
<dbReference type="Pfam" id="PF07452">
    <property type="entry name" value="CHRD"/>
    <property type="match status" value="1"/>
</dbReference>
<accession>B4RGA2</accession>
<feature type="domain" description="CHRD" evidence="2">
    <location>
        <begin position="28"/>
        <end position="147"/>
    </location>
</feature>
<evidence type="ECO:0000313" key="4">
    <source>
        <dbReference type="Proteomes" id="UP000001868"/>
    </source>
</evidence>
<organism evidence="3 4">
    <name type="scientific">Phenylobacterium zucineum (strain HLK1)</name>
    <dbReference type="NCBI Taxonomy" id="450851"/>
    <lineage>
        <taxon>Bacteria</taxon>
        <taxon>Pseudomonadati</taxon>
        <taxon>Pseudomonadota</taxon>
        <taxon>Alphaproteobacteria</taxon>
        <taxon>Caulobacterales</taxon>
        <taxon>Caulobacteraceae</taxon>
        <taxon>Phenylobacterium</taxon>
    </lineage>
</organism>
<evidence type="ECO:0000313" key="3">
    <source>
        <dbReference type="EMBL" id="ACG77226.1"/>
    </source>
</evidence>
<feature type="signal peptide" evidence="1">
    <location>
        <begin position="1"/>
        <end position="24"/>
    </location>
</feature>
<proteinExistence type="predicted"/>
<dbReference type="SMART" id="SM00754">
    <property type="entry name" value="CHRD"/>
    <property type="match status" value="1"/>
</dbReference>